<evidence type="ECO:0008006" key="6">
    <source>
        <dbReference type="Google" id="ProtNLM"/>
    </source>
</evidence>
<organism evidence="2 5">
    <name type="scientific">Yersinia pekkanenii</name>
    <dbReference type="NCBI Taxonomy" id="1288385"/>
    <lineage>
        <taxon>Bacteria</taxon>
        <taxon>Pseudomonadati</taxon>
        <taxon>Pseudomonadota</taxon>
        <taxon>Gammaproteobacteria</taxon>
        <taxon>Enterobacterales</taxon>
        <taxon>Yersiniaceae</taxon>
        <taxon>Yersinia</taxon>
    </lineage>
</organism>
<keyword evidence="4" id="KW-1185">Reference proteome</keyword>
<dbReference type="Proteomes" id="UP000044625">
    <property type="component" value="Unassembled WGS sequence"/>
</dbReference>
<dbReference type="Proteomes" id="UP000045840">
    <property type="component" value="Unassembled WGS sequence"/>
</dbReference>
<evidence type="ECO:0000313" key="3">
    <source>
        <dbReference type="EMBL" id="CRY69108.1"/>
    </source>
</evidence>
<dbReference type="EMBL" id="CQAZ01000046">
    <property type="protein sequence ID" value="CNI40006.1"/>
    <property type="molecule type" value="Genomic_DNA"/>
</dbReference>
<reference evidence="2" key="3">
    <citation type="submission" date="2015-03" db="EMBL/GenBank/DDBJ databases">
        <authorList>
            <person name="Murphy D."/>
        </authorList>
    </citation>
    <scope>NUCLEOTIDE SEQUENCE [LARGE SCALE GENOMIC DNA]</scope>
    <source>
        <strain evidence="2">A125KOH2</strain>
    </source>
</reference>
<feature type="signal peptide" evidence="1">
    <location>
        <begin position="1"/>
        <end position="18"/>
    </location>
</feature>
<accession>A0A0T9R387</accession>
<feature type="chain" id="PRO_5006695908" description="DUF1496 domain-containing protein" evidence="1">
    <location>
        <begin position="19"/>
        <end position="121"/>
    </location>
</feature>
<dbReference type="AlphaFoldDB" id="A0A0T9R387"/>
<protein>
    <recommendedName>
        <fullName evidence="6">DUF1496 domain-containing protein</fullName>
    </recommendedName>
</protein>
<evidence type="ECO:0000256" key="1">
    <source>
        <dbReference type="SAM" id="SignalP"/>
    </source>
</evidence>
<dbReference type="STRING" id="1288385.ERS137968_04248"/>
<evidence type="ECO:0000313" key="2">
    <source>
        <dbReference type="EMBL" id="CNI40006.1"/>
    </source>
</evidence>
<dbReference type="RefSeq" id="WP_049614772.1">
    <property type="nucleotide sequence ID" value="NZ_CAWMMU010000034.1"/>
</dbReference>
<gene>
    <name evidence="2" type="ORF">ERS008529_03908</name>
    <name evidence="3" type="ORF">ERS137968_04248</name>
</gene>
<reference evidence="5" key="2">
    <citation type="submission" date="2015-03" db="EMBL/GenBank/DDBJ databases">
        <authorList>
            <consortium name="Pathogen Informatics"/>
        </authorList>
    </citation>
    <scope>NUCLEOTIDE SEQUENCE [LARGE SCALE GENOMIC DNA]</scope>
    <source>
        <strain evidence="5">A125KOH2</strain>
    </source>
</reference>
<evidence type="ECO:0000313" key="4">
    <source>
        <dbReference type="Proteomes" id="UP000044625"/>
    </source>
</evidence>
<evidence type="ECO:0000313" key="5">
    <source>
        <dbReference type="Proteomes" id="UP000045840"/>
    </source>
</evidence>
<reference evidence="3 4" key="1">
    <citation type="submission" date="2015-03" db="EMBL/GenBank/DDBJ databases">
        <authorList>
            <consortium name="Pathogen Informatics"/>
            <person name="Murphy D."/>
        </authorList>
    </citation>
    <scope>NUCLEOTIDE SEQUENCE [LARGE SCALE GENOMIC DNA]</scope>
    <source>
        <strain evidence="4">type strain: CIP110230</strain>
        <strain evidence="3">Type strain: CIP110230</strain>
    </source>
</reference>
<dbReference type="EMBL" id="CWJL01000034">
    <property type="protein sequence ID" value="CRY69108.1"/>
    <property type="molecule type" value="Genomic_DNA"/>
</dbReference>
<keyword evidence="1" id="KW-0732">Signal</keyword>
<name>A0A0T9R387_9GAMM</name>
<proteinExistence type="predicted"/>
<sequence>MKRILLCLTAFISCVAAAENLQRNDTPIFSPVQKAVKTEPQQFIKQTRAYLKGTERETLQQERLILLIEKISINIDIIRDATLRNNEHCLFDGKAYSLGAIHQSLAMECHKNDNGIYYWSK</sequence>